<dbReference type="InterPro" id="IPR023827">
    <property type="entry name" value="Peptidase_S8_Asp-AS"/>
</dbReference>
<organism evidence="10 11">
    <name type="scientific">Solirubrobacter deserti</name>
    <dbReference type="NCBI Taxonomy" id="2282478"/>
    <lineage>
        <taxon>Bacteria</taxon>
        <taxon>Bacillati</taxon>
        <taxon>Actinomycetota</taxon>
        <taxon>Thermoleophilia</taxon>
        <taxon>Solirubrobacterales</taxon>
        <taxon>Solirubrobacteraceae</taxon>
        <taxon>Solirubrobacter</taxon>
    </lineage>
</organism>
<evidence type="ECO:0000256" key="1">
    <source>
        <dbReference type="ARBA" id="ARBA00011073"/>
    </source>
</evidence>
<dbReference type="PANTHER" id="PTHR43806">
    <property type="entry name" value="PEPTIDASE S8"/>
    <property type="match status" value="1"/>
</dbReference>
<dbReference type="InterPro" id="IPR034204">
    <property type="entry name" value="PfSUB1-like_cat_dom"/>
</dbReference>
<gene>
    <name evidence="10" type="ORF">OJ962_21225</name>
</gene>
<evidence type="ECO:0000313" key="10">
    <source>
        <dbReference type="EMBL" id="MDA0140040.1"/>
    </source>
</evidence>
<proteinExistence type="inferred from homology"/>
<dbReference type="RefSeq" id="WP_202955045.1">
    <property type="nucleotide sequence ID" value="NZ_JAPCID010000032.1"/>
</dbReference>
<keyword evidence="8" id="KW-0732">Signal</keyword>
<evidence type="ECO:0000256" key="6">
    <source>
        <dbReference type="RuleBase" id="RU003355"/>
    </source>
</evidence>
<comment type="similarity">
    <text evidence="1 5 6">Belongs to the peptidase S8 family.</text>
</comment>
<accession>A0ABT4RN93</accession>
<dbReference type="Pfam" id="PF00082">
    <property type="entry name" value="Peptidase_S8"/>
    <property type="match status" value="1"/>
</dbReference>
<dbReference type="InterPro" id="IPR023828">
    <property type="entry name" value="Peptidase_S8_Ser-AS"/>
</dbReference>
<name>A0ABT4RN93_9ACTN</name>
<dbReference type="PROSITE" id="PS00136">
    <property type="entry name" value="SUBTILASE_ASP"/>
    <property type="match status" value="1"/>
</dbReference>
<dbReference type="Proteomes" id="UP001147700">
    <property type="component" value="Unassembled WGS sequence"/>
</dbReference>
<comment type="caution">
    <text evidence="10">The sequence shown here is derived from an EMBL/GenBank/DDBJ whole genome shotgun (WGS) entry which is preliminary data.</text>
</comment>
<feature type="region of interest" description="Disordered" evidence="7">
    <location>
        <begin position="396"/>
        <end position="450"/>
    </location>
</feature>
<protein>
    <submittedName>
        <fullName evidence="10">S8 family serine peptidase</fullName>
    </submittedName>
</protein>
<dbReference type="Gene3D" id="3.40.50.200">
    <property type="entry name" value="Peptidase S8/S53 domain"/>
    <property type="match status" value="1"/>
</dbReference>
<dbReference type="PROSITE" id="PS00138">
    <property type="entry name" value="SUBTILASE_SER"/>
    <property type="match status" value="1"/>
</dbReference>
<evidence type="ECO:0000313" key="11">
    <source>
        <dbReference type="Proteomes" id="UP001147700"/>
    </source>
</evidence>
<evidence type="ECO:0000256" key="2">
    <source>
        <dbReference type="ARBA" id="ARBA00022670"/>
    </source>
</evidence>
<dbReference type="InterPro" id="IPR050131">
    <property type="entry name" value="Peptidase_S8_subtilisin-like"/>
</dbReference>
<evidence type="ECO:0000256" key="7">
    <source>
        <dbReference type="SAM" id="MobiDB-lite"/>
    </source>
</evidence>
<evidence type="ECO:0000256" key="8">
    <source>
        <dbReference type="SAM" id="SignalP"/>
    </source>
</evidence>
<feature type="chain" id="PRO_5047255462" evidence="8">
    <location>
        <begin position="27"/>
        <end position="544"/>
    </location>
</feature>
<evidence type="ECO:0000256" key="4">
    <source>
        <dbReference type="ARBA" id="ARBA00022825"/>
    </source>
</evidence>
<keyword evidence="2 5" id="KW-0645">Protease</keyword>
<dbReference type="InterPro" id="IPR036852">
    <property type="entry name" value="Peptidase_S8/S53_dom_sf"/>
</dbReference>
<dbReference type="PROSITE" id="PS00137">
    <property type="entry name" value="SUBTILASE_HIS"/>
    <property type="match status" value="1"/>
</dbReference>
<feature type="active site" description="Charge relay system" evidence="5">
    <location>
        <position position="135"/>
    </location>
</feature>
<dbReference type="PANTHER" id="PTHR43806:SF11">
    <property type="entry name" value="CEREVISIN-RELATED"/>
    <property type="match status" value="1"/>
</dbReference>
<dbReference type="InterPro" id="IPR000209">
    <property type="entry name" value="Peptidase_S8/S53_dom"/>
</dbReference>
<dbReference type="PRINTS" id="PR00723">
    <property type="entry name" value="SUBTILISIN"/>
</dbReference>
<evidence type="ECO:0000256" key="5">
    <source>
        <dbReference type="PROSITE-ProRule" id="PRU01240"/>
    </source>
</evidence>
<feature type="compositionally biased region" description="Pro residues" evidence="7">
    <location>
        <begin position="414"/>
        <end position="441"/>
    </location>
</feature>
<evidence type="ECO:0000256" key="3">
    <source>
        <dbReference type="ARBA" id="ARBA00022801"/>
    </source>
</evidence>
<dbReference type="CDD" id="cd07473">
    <property type="entry name" value="Peptidases_S8_Subtilisin_like"/>
    <property type="match status" value="1"/>
</dbReference>
<keyword evidence="4 5" id="KW-0720">Serine protease</keyword>
<feature type="signal peptide" evidence="8">
    <location>
        <begin position="1"/>
        <end position="26"/>
    </location>
</feature>
<feature type="active site" description="Charge relay system" evidence="5">
    <location>
        <position position="168"/>
    </location>
</feature>
<sequence length="544" mass="55099">MPKDLLMRFPLALLALLLAAPATAHAAEGDIIVTREPGTTAAEVRQDADVALVKPLGIEHTELVEPRDGDVAGALAELRADEDVVFAEPDSVVSISALVAPDDLLFSALWGLRNIFAVDVWARTEGADVRVGVVDTGVDGTHEDLAGQVVGGYDFVSRDAVAQDGHGHGTHVAGTIAARGRNGLGVIGVAPAAKIVPLRALGNDGNGYMSDIAAAFDYAGDQGLKIVNASLGGGYARVLETVIGSHPNTLYVVAAGNAGQDNDNRTTASYPCALPQANIVCVAANDSRDRIASFSNYGAQTVDIAAPGVGVRSTVPGNRYESMNGTSMASPHVAGAAALALAANPSATAAQLKWALLGSVDAAPSFTGKSLTAGRLNAPAAVAAITGTLPTAPATVAPVAPPAEPAPSEAVPTPEAPVSPAPETPVAPADPAPAAPAPPASPGADAPPVTMAPRLSGLAVAGTLKRASGRLRVSFQLNLPATVRFTVTAKGKRVATWTRKGQGGGNHFTLTRRLPTGKTLKRGSYKLAVSLSATAQASASLRVR</sequence>
<feature type="active site" description="Charge relay system" evidence="5">
    <location>
        <position position="327"/>
    </location>
</feature>
<dbReference type="InterPro" id="IPR022398">
    <property type="entry name" value="Peptidase_S8_His-AS"/>
</dbReference>
<dbReference type="InterPro" id="IPR015500">
    <property type="entry name" value="Peptidase_S8_subtilisin-rel"/>
</dbReference>
<keyword evidence="3 5" id="KW-0378">Hydrolase</keyword>
<dbReference type="PROSITE" id="PS51892">
    <property type="entry name" value="SUBTILASE"/>
    <property type="match status" value="1"/>
</dbReference>
<keyword evidence="11" id="KW-1185">Reference proteome</keyword>
<reference evidence="10" key="1">
    <citation type="submission" date="2022-10" db="EMBL/GenBank/DDBJ databases">
        <title>The WGS of Solirubrobacter sp. CPCC 204708.</title>
        <authorList>
            <person name="Jiang Z."/>
        </authorList>
    </citation>
    <scope>NUCLEOTIDE SEQUENCE</scope>
    <source>
        <strain evidence="10">CPCC 204708</strain>
    </source>
</reference>
<dbReference type="SUPFAM" id="SSF52743">
    <property type="entry name" value="Subtilisin-like"/>
    <property type="match status" value="1"/>
</dbReference>
<feature type="domain" description="Peptidase S8/S53" evidence="9">
    <location>
        <begin position="126"/>
        <end position="360"/>
    </location>
</feature>
<evidence type="ECO:0000259" key="9">
    <source>
        <dbReference type="Pfam" id="PF00082"/>
    </source>
</evidence>
<dbReference type="EMBL" id="JAPCID010000032">
    <property type="protein sequence ID" value="MDA0140040.1"/>
    <property type="molecule type" value="Genomic_DNA"/>
</dbReference>